<keyword evidence="3 11" id="KW-1134">Transmembrane beta strand</keyword>
<dbReference type="PATRIC" id="fig|1429043.3.peg.2973"/>
<dbReference type="EMBL" id="AZAC01000016">
    <property type="protein sequence ID" value="KIX13333.1"/>
    <property type="molecule type" value="Genomic_DNA"/>
</dbReference>
<keyword evidence="4" id="KW-0410">Iron transport</keyword>
<keyword evidence="9 11" id="KW-0472">Membrane</keyword>
<evidence type="ECO:0000259" key="14">
    <source>
        <dbReference type="Pfam" id="PF00593"/>
    </source>
</evidence>
<keyword evidence="10 11" id="KW-0998">Cell outer membrane</keyword>
<evidence type="ECO:0000256" key="4">
    <source>
        <dbReference type="ARBA" id="ARBA00022496"/>
    </source>
</evidence>
<protein>
    <submittedName>
        <fullName evidence="16">TonB-denpendent receptor</fullName>
    </submittedName>
</protein>
<feature type="chain" id="PRO_5002243904" evidence="13">
    <location>
        <begin position="26"/>
        <end position="687"/>
    </location>
</feature>
<evidence type="ECO:0000313" key="16">
    <source>
        <dbReference type="EMBL" id="KIX13333.1"/>
    </source>
</evidence>
<dbReference type="InterPro" id="IPR000531">
    <property type="entry name" value="Beta-barrel_TonB"/>
</dbReference>
<evidence type="ECO:0000256" key="1">
    <source>
        <dbReference type="ARBA" id="ARBA00004571"/>
    </source>
</evidence>
<keyword evidence="2 11" id="KW-0813">Transport</keyword>
<evidence type="ECO:0000256" key="6">
    <source>
        <dbReference type="ARBA" id="ARBA00023004"/>
    </source>
</evidence>
<dbReference type="Proteomes" id="UP000032233">
    <property type="component" value="Unassembled WGS sequence"/>
</dbReference>
<organism evidence="16 17">
    <name type="scientific">Dethiosulfatarculus sandiegensis</name>
    <dbReference type="NCBI Taxonomy" id="1429043"/>
    <lineage>
        <taxon>Bacteria</taxon>
        <taxon>Pseudomonadati</taxon>
        <taxon>Thermodesulfobacteriota</taxon>
        <taxon>Desulfarculia</taxon>
        <taxon>Desulfarculales</taxon>
        <taxon>Desulfarculaceae</taxon>
        <taxon>Dethiosulfatarculus</taxon>
    </lineage>
</organism>
<evidence type="ECO:0000256" key="3">
    <source>
        <dbReference type="ARBA" id="ARBA00022452"/>
    </source>
</evidence>
<dbReference type="Pfam" id="PF00593">
    <property type="entry name" value="TonB_dep_Rec_b-barrel"/>
    <property type="match status" value="1"/>
</dbReference>
<dbReference type="InterPro" id="IPR036942">
    <property type="entry name" value="Beta-barrel_TonB_sf"/>
</dbReference>
<dbReference type="FunCoup" id="A0A0D2HS09">
    <property type="interactions" value="118"/>
</dbReference>
<evidence type="ECO:0000256" key="8">
    <source>
        <dbReference type="ARBA" id="ARBA00023077"/>
    </source>
</evidence>
<dbReference type="PROSITE" id="PS52016">
    <property type="entry name" value="TONB_DEPENDENT_REC_3"/>
    <property type="match status" value="1"/>
</dbReference>
<dbReference type="Pfam" id="PF07715">
    <property type="entry name" value="Plug"/>
    <property type="match status" value="1"/>
</dbReference>
<dbReference type="InParanoid" id="A0A0D2HS09"/>
<accession>A0A0D2HS09</accession>
<evidence type="ECO:0000313" key="17">
    <source>
        <dbReference type="Proteomes" id="UP000032233"/>
    </source>
</evidence>
<sequence length="687" mass="77015">MKYSLKPLMVLAMAVLLLFANIALSAAQGKKNAKPNNKQHRLQSVTITAQKTEELAQEVPMSVSVFGEKDIEDMGVESVLDLANFVPNLMIFANGVSGTNSPSMRGIHAFVESLTVSNGLFVDGIPILSPIGLEDGLLDIERVEVLRGPQGTLYGRNTETGVINIITKKPGNDFQGKASAELGTDQKRQLTLNLSGPIKKDRLFFGVSGKFYEKEGFIDNTFLDEPANDKKHWYGKLHLRWVPVDALDISLISSALKYDEGANVMGLGAAGAAAYGLPAPIDGKVASDYPGKNTSKSVSNALNISYDFGNSLKLTSITTRRVYNDEGRWDYDFNPVKFMHTTKTNEYTSYSQELRLNSSGDRLKWLVGLYYDNHHNDVNTTLNSVIPSMVSTNDRDFDGDSMAFFGQASYPILTRLTLVAGLRYEKQDKEFEDHILVRKADNSWDDFAPKLALEYSFTPDVMAYASVSKGYRSGGFNTYATDPQYTKYDEEKLWSYEIGLKSELLDKRLILNASVFYMNIEDMQVNESVTPYEAFLTNAGKASATGGELEMRAQLFQGLSLIANFGYCDIKFDEFKDALGDYQGNRNPYAPDYNYNLGAQYRASCGIFARVDLIGYGKMYFDKTNTYSREAFEIVNAKIGYEMENFDIYLYGKNVFDQEYNSYGYFDGFYTLYSEPAEFGLRLTYRF</sequence>
<keyword evidence="8 12" id="KW-0798">TonB box</keyword>
<dbReference type="STRING" id="1429043.X474_14015"/>
<dbReference type="AlphaFoldDB" id="A0A0D2HS09"/>
<dbReference type="PANTHER" id="PTHR32552:SF81">
    <property type="entry name" value="TONB-DEPENDENT OUTER MEMBRANE RECEPTOR"/>
    <property type="match status" value="1"/>
</dbReference>
<evidence type="ECO:0000256" key="7">
    <source>
        <dbReference type="ARBA" id="ARBA00023065"/>
    </source>
</evidence>
<dbReference type="InterPro" id="IPR012910">
    <property type="entry name" value="Plug_dom"/>
</dbReference>
<keyword evidence="6" id="KW-0408">Iron</keyword>
<reference evidence="16 17" key="1">
    <citation type="submission" date="2013-11" db="EMBL/GenBank/DDBJ databases">
        <title>Metagenomic analysis of a methanogenic consortium involved in long chain n-alkane degradation.</title>
        <authorList>
            <person name="Davidova I.A."/>
            <person name="Callaghan A.V."/>
            <person name="Wawrik B."/>
            <person name="Pruitt S."/>
            <person name="Marks C."/>
            <person name="Duncan K.E."/>
            <person name="Suflita J.M."/>
        </authorList>
    </citation>
    <scope>NUCLEOTIDE SEQUENCE [LARGE SCALE GENOMIC DNA]</scope>
    <source>
        <strain evidence="16 17">SPR</strain>
    </source>
</reference>
<name>A0A0D2HS09_9BACT</name>
<evidence type="ECO:0000259" key="15">
    <source>
        <dbReference type="Pfam" id="PF07715"/>
    </source>
</evidence>
<comment type="subcellular location">
    <subcellularLocation>
        <location evidence="1 11">Cell outer membrane</location>
        <topology evidence="1 11">Multi-pass membrane protein</topology>
    </subcellularLocation>
</comment>
<keyword evidence="7" id="KW-0406">Ion transport</keyword>
<feature type="domain" description="TonB-dependent receptor-like beta-barrel" evidence="14">
    <location>
        <begin position="289"/>
        <end position="655"/>
    </location>
</feature>
<keyword evidence="17" id="KW-1185">Reference proteome</keyword>
<comment type="similarity">
    <text evidence="11 12">Belongs to the TonB-dependent receptor family.</text>
</comment>
<dbReference type="SUPFAM" id="SSF56935">
    <property type="entry name" value="Porins"/>
    <property type="match status" value="1"/>
</dbReference>
<dbReference type="CDD" id="cd01347">
    <property type="entry name" value="ligand_gated_channel"/>
    <property type="match status" value="1"/>
</dbReference>
<comment type="caution">
    <text evidence="16">The sequence shown here is derived from an EMBL/GenBank/DDBJ whole genome shotgun (WGS) entry which is preliminary data.</text>
</comment>
<dbReference type="GO" id="GO:0006826">
    <property type="term" value="P:iron ion transport"/>
    <property type="evidence" value="ECO:0007669"/>
    <property type="project" value="UniProtKB-KW"/>
</dbReference>
<evidence type="ECO:0000256" key="12">
    <source>
        <dbReference type="RuleBase" id="RU003357"/>
    </source>
</evidence>
<keyword evidence="16" id="KW-0675">Receptor</keyword>
<feature type="signal peptide" evidence="13">
    <location>
        <begin position="1"/>
        <end position="25"/>
    </location>
</feature>
<evidence type="ECO:0000256" key="11">
    <source>
        <dbReference type="PROSITE-ProRule" id="PRU01360"/>
    </source>
</evidence>
<feature type="domain" description="TonB-dependent receptor plug" evidence="15">
    <location>
        <begin position="57"/>
        <end position="162"/>
    </location>
</feature>
<evidence type="ECO:0000256" key="9">
    <source>
        <dbReference type="ARBA" id="ARBA00023136"/>
    </source>
</evidence>
<gene>
    <name evidence="16" type="ORF">X474_14015</name>
</gene>
<dbReference type="PANTHER" id="PTHR32552">
    <property type="entry name" value="FERRICHROME IRON RECEPTOR-RELATED"/>
    <property type="match status" value="1"/>
</dbReference>
<dbReference type="Gene3D" id="2.40.170.20">
    <property type="entry name" value="TonB-dependent receptor, beta-barrel domain"/>
    <property type="match status" value="1"/>
</dbReference>
<evidence type="ECO:0000256" key="2">
    <source>
        <dbReference type="ARBA" id="ARBA00022448"/>
    </source>
</evidence>
<evidence type="ECO:0000256" key="5">
    <source>
        <dbReference type="ARBA" id="ARBA00022692"/>
    </source>
</evidence>
<dbReference type="InterPro" id="IPR039426">
    <property type="entry name" value="TonB-dep_rcpt-like"/>
</dbReference>
<proteinExistence type="inferred from homology"/>
<evidence type="ECO:0000256" key="13">
    <source>
        <dbReference type="SAM" id="SignalP"/>
    </source>
</evidence>
<evidence type="ECO:0000256" key="10">
    <source>
        <dbReference type="ARBA" id="ARBA00023237"/>
    </source>
</evidence>
<dbReference type="GO" id="GO:0009279">
    <property type="term" value="C:cell outer membrane"/>
    <property type="evidence" value="ECO:0007669"/>
    <property type="project" value="UniProtKB-SubCell"/>
</dbReference>
<keyword evidence="13" id="KW-0732">Signal</keyword>
<keyword evidence="5 11" id="KW-0812">Transmembrane</keyword>
<dbReference type="OrthoDB" id="9763670at2"/>